<evidence type="ECO:0000256" key="13">
    <source>
        <dbReference type="ARBA" id="ARBA00047659"/>
    </source>
</evidence>
<comment type="similarity">
    <text evidence="2 14 16">Belongs to the thiolase-like superfamily. Beta-ketoacyl-ACP synthases family.</text>
</comment>
<dbReference type="PROSITE" id="PS00606">
    <property type="entry name" value="KS3_1"/>
    <property type="match status" value="1"/>
</dbReference>
<comment type="catalytic activity">
    <reaction evidence="13 14">
        <text>a fatty acyl-[ACP] + malonyl-[ACP] + H(+) = a 3-oxoacyl-[ACP] + holo-[ACP] + CO2</text>
        <dbReference type="Rhea" id="RHEA:22836"/>
        <dbReference type="Rhea" id="RHEA-COMP:9623"/>
        <dbReference type="Rhea" id="RHEA-COMP:9685"/>
        <dbReference type="Rhea" id="RHEA-COMP:9916"/>
        <dbReference type="Rhea" id="RHEA-COMP:14125"/>
        <dbReference type="ChEBI" id="CHEBI:15378"/>
        <dbReference type="ChEBI" id="CHEBI:16526"/>
        <dbReference type="ChEBI" id="CHEBI:64479"/>
        <dbReference type="ChEBI" id="CHEBI:78449"/>
        <dbReference type="ChEBI" id="CHEBI:78776"/>
        <dbReference type="ChEBI" id="CHEBI:138651"/>
    </reaction>
</comment>
<proteinExistence type="inferred from homology"/>
<keyword evidence="19" id="KW-1185">Reference proteome</keyword>
<dbReference type="InterPro" id="IPR020841">
    <property type="entry name" value="PKS_Beta-ketoAc_synthase_dom"/>
</dbReference>
<evidence type="ECO:0000256" key="11">
    <source>
        <dbReference type="ARBA" id="ARBA00024006"/>
    </source>
</evidence>
<dbReference type="EMBL" id="ACCR02000003">
    <property type="protein sequence ID" value="EFI84236.1"/>
    <property type="molecule type" value="Genomic_DNA"/>
</dbReference>
<evidence type="ECO:0000313" key="18">
    <source>
        <dbReference type="EMBL" id="EFI84236.1"/>
    </source>
</evidence>
<dbReference type="InterPro" id="IPR014030">
    <property type="entry name" value="Ketoacyl_synth_N"/>
</dbReference>
<dbReference type="SMART" id="SM00825">
    <property type="entry name" value="PKS_KS"/>
    <property type="match status" value="1"/>
</dbReference>
<dbReference type="UniPathway" id="UPA00094"/>
<evidence type="ECO:0000256" key="9">
    <source>
        <dbReference type="ARBA" id="ARBA00023160"/>
    </source>
</evidence>
<dbReference type="InterPro" id="IPR020615">
    <property type="entry name" value="Thiolase_acyl_enz_int_AS"/>
</dbReference>
<dbReference type="STRING" id="525367.HMPREF0556_10789"/>
<evidence type="ECO:0000256" key="16">
    <source>
        <dbReference type="RuleBase" id="RU003694"/>
    </source>
</evidence>
<organism evidence="18 19">
    <name type="scientific">Listeria grayi DSM 20601</name>
    <dbReference type="NCBI Taxonomy" id="525367"/>
    <lineage>
        <taxon>Bacteria</taxon>
        <taxon>Bacillati</taxon>
        <taxon>Bacillota</taxon>
        <taxon>Bacilli</taxon>
        <taxon>Bacillales</taxon>
        <taxon>Listeriaceae</taxon>
        <taxon>Listeria</taxon>
    </lineage>
</organism>
<keyword evidence="10 14" id="KW-0012">Acyltransferase</keyword>
<evidence type="ECO:0000256" key="5">
    <source>
        <dbReference type="ARBA" id="ARBA00022516"/>
    </source>
</evidence>
<dbReference type="EC" id="2.3.1.179" evidence="3 14"/>
<dbReference type="Pfam" id="PF02801">
    <property type="entry name" value="Ketoacyl-synt_C"/>
    <property type="match status" value="1"/>
</dbReference>
<dbReference type="AlphaFoldDB" id="D7UX28"/>
<dbReference type="NCBIfam" id="TIGR03150">
    <property type="entry name" value="fabF"/>
    <property type="match status" value="1"/>
</dbReference>
<evidence type="ECO:0000256" key="6">
    <source>
        <dbReference type="ARBA" id="ARBA00022679"/>
    </source>
</evidence>
<evidence type="ECO:0000259" key="17">
    <source>
        <dbReference type="PROSITE" id="PS52004"/>
    </source>
</evidence>
<dbReference type="PIRSF" id="PIRSF000447">
    <property type="entry name" value="KAS_II"/>
    <property type="match status" value="1"/>
</dbReference>
<comment type="catalytic activity">
    <reaction evidence="12 14">
        <text>(9Z)-hexadecenoyl-[ACP] + malonyl-[ACP] + H(+) = 3-oxo-(11Z)-octadecenoyl-[ACP] + holo-[ACP] + CO2</text>
        <dbReference type="Rhea" id="RHEA:55040"/>
        <dbReference type="Rhea" id="RHEA-COMP:9623"/>
        <dbReference type="Rhea" id="RHEA-COMP:9685"/>
        <dbReference type="Rhea" id="RHEA-COMP:10800"/>
        <dbReference type="Rhea" id="RHEA-COMP:14074"/>
        <dbReference type="ChEBI" id="CHEBI:15378"/>
        <dbReference type="ChEBI" id="CHEBI:16526"/>
        <dbReference type="ChEBI" id="CHEBI:64479"/>
        <dbReference type="ChEBI" id="CHEBI:78449"/>
        <dbReference type="ChEBI" id="CHEBI:83989"/>
        <dbReference type="ChEBI" id="CHEBI:138538"/>
        <dbReference type="EC" id="2.3.1.179"/>
    </reaction>
</comment>
<reference evidence="18" key="1">
    <citation type="submission" date="2010-06" db="EMBL/GenBank/DDBJ databases">
        <authorList>
            <person name="Muzny D."/>
            <person name="Qin X."/>
            <person name="Buhay C."/>
            <person name="Dugan-Rocha S."/>
            <person name="Ding Y."/>
            <person name="Chen G."/>
            <person name="Hawes A."/>
            <person name="Holder M."/>
            <person name="Jhangiani S."/>
            <person name="Johnson A."/>
            <person name="Khan Z."/>
            <person name="Li Z."/>
            <person name="Liu W."/>
            <person name="Liu X."/>
            <person name="Perez L."/>
            <person name="Shen H."/>
            <person name="Wang Q."/>
            <person name="Watt J."/>
            <person name="Xi L."/>
            <person name="Xin Y."/>
            <person name="Zhou J."/>
            <person name="Deng J."/>
            <person name="Jiang H."/>
            <person name="Liu Y."/>
            <person name="Qu J."/>
            <person name="Song X.-Z."/>
            <person name="Zhang L."/>
            <person name="Villasana D."/>
            <person name="Johnson A."/>
            <person name="Liu J."/>
            <person name="Liyanage D."/>
            <person name="Lorensuhewa L."/>
            <person name="Robinson T."/>
            <person name="Song A."/>
            <person name="Song B.-B."/>
            <person name="Dinh H."/>
            <person name="Thornton R."/>
            <person name="Coyle M."/>
            <person name="Francisco L."/>
            <person name="Jackson L."/>
            <person name="Javaid M."/>
            <person name="Korchina V."/>
            <person name="Kovar C."/>
            <person name="Mata R."/>
            <person name="Mathew T."/>
            <person name="Ngo R."/>
            <person name="Nguyen L."/>
            <person name="Nguyen N."/>
            <person name="Okwuonu G."/>
            <person name="Ongeri F."/>
            <person name="Pham C."/>
            <person name="Simmons D."/>
            <person name="Wilczek-Boney K."/>
            <person name="Hale W."/>
            <person name="Jakkamsetti A."/>
            <person name="Pham P."/>
            <person name="Ruth R."/>
            <person name="San Lucas F."/>
            <person name="Warren J."/>
            <person name="Zhang J."/>
            <person name="Zhao Z."/>
            <person name="Zhou C."/>
            <person name="Zhu D."/>
            <person name="Lee S."/>
            <person name="Bess C."/>
            <person name="Blankenburg K."/>
            <person name="Forbes L."/>
            <person name="Fu Q."/>
            <person name="Gubbala S."/>
            <person name="Hirani K."/>
            <person name="Jayaseelan J.C."/>
            <person name="Lara F."/>
            <person name="Munidasa M."/>
            <person name="Palculict T."/>
            <person name="Patil S."/>
            <person name="Pu L.-L."/>
            <person name="Saada N."/>
            <person name="Tang L."/>
            <person name="Weissenberger G."/>
            <person name="Zhu Y."/>
            <person name="Hemphill L."/>
            <person name="Shang Y."/>
            <person name="Youmans B."/>
            <person name="Ayvaz T."/>
            <person name="Ross M."/>
            <person name="Santibanez J."/>
            <person name="Aqrawi P."/>
            <person name="Gross S."/>
            <person name="Joshi V."/>
            <person name="Fowler G."/>
            <person name="Nazareth L."/>
            <person name="Reid J."/>
            <person name="Worley K."/>
            <person name="Petrosino J."/>
            <person name="Highlander S."/>
            <person name="Gibbs R."/>
        </authorList>
    </citation>
    <scope>NUCLEOTIDE SEQUENCE [LARGE SCALE GENOMIC DNA]</scope>
    <source>
        <strain evidence="18">DSM 20601</strain>
    </source>
</reference>
<evidence type="ECO:0000256" key="4">
    <source>
        <dbReference type="ARBA" id="ARBA00014657"/>
    </source>
</evidence>
<dbReference type="InterPro" id="IPR017568">
    <property type="entry name" value="3-oxoacyl-ACP_synth-2"/>
</dbReference>
<dbReference type="eggNOG" id="COG0304">
    <property type="taxonomic scope" value="Bacteria"/>
</dbReference>
<dbReference type="InterPro" id="IPR000794">
    <property type="entry name" value="Beta-ketoacyl_synthase"/>
</dbReference>
<dbReference type="NCBIfam" id="NF005589">
    <property type="entry name" value="PRK07314.1"/>
    <property type="match status" value="1"/>
</dbReference>
<comment type="function">
    <text evidence="11 14">Involved in the type II fatty acid elongation cycle. Catalyzes the elongation of a wide range of acyl-ACP by the addition of two carbons from malonyl-ACP to an acyl acceptor. Can efficiently catalyze the conversion of palmitoleoyl-ACP (cis-hexadec-9-enoyl-ACP) to cis-vaccenoyl-ACP (cis-octadec-11-enoyl-ACP), an essential step in the thermal regulation of fatty acid composition.</text>
</comment>
<evidence type="ECO:0000256" key="14">
    <source>
        <dbReference type="PIRNR" id="PIRNR000447"/>
    </source>
</evidence>
<keyword evidence="5 14" id="KW-0444">Lipid biosynthesis</keyword>
<dbReference type="InterPro" id="IPR014031">
    <property type="entry name" value="Ketoacyl_synth_C"/>
</dbReference>
<dbReference type="InterPro" id="IPR018201">
    <property type="entry name" value="Ketoacyl_synth_AS"/>
</dbReference>
<keyword evidence="8" id="KW-0443">Lipid metabolism</keyword>
<dbReference type="PANTHER" id="PTHR11712">
    <property type="entry name" value="POLYKETIDE SYNTHASE-RELATED"/>
    <property type="match status" value="1"/>
</dbReference>
<keyword evidence="6 14" id="KW-0808">Transferase</keyword>
<dbReference type="HOGENOM" id="CLU_000022_69_2_9"/>
<name>D7UX28_LISGR</name>
<feature type="active site" description="For beta-ketoacyl synthase activity" evidence="15">
    <location>
        <position position="164"/>
    </location>
</feature>
<evidence type="ECO:0000256" key="7">
    <source>
        <dbReference type="ARBA" id="ARBA00022832"/>
    </source>
</evidence>
<dbReference type="FunFam" id="3.40.47.10:FF:000018">
    <property type="entry name" value="3-oxoacyl-[acyl-carrier-protein] synthase 2"/>
    <property type="match status" value="1"/>
</dbReference>
<dbReference type="Gene3D" id="3.40.47.10">
    <property type="match status" value="1"/>
</dbReference>
<dbReference type="PROSITE" id="PS52004">
    <property type="entry name" value="KS3_2"/>
    <property type="match status" value="1"/>
</dbReference>
<gene>
    <name evidence="18" type="primary">fabF</name>
    <name evidence="18" type="ORF">HMPREF0556_10789</name>
</gene>
<dbReference type="GO" id="GO:0005829">
    <property type="term" value="C:cytosol"/>
    <property type="evidence" value="ECO:0007669"/>
    <property type="project" value="TreeGrafter"/>
</dbReference>
<dbReference type="InterPro" id="IPR016039">
    <property type="entry name" value="Thiolase-like"/>
</dbReference>
<dbReference type="Proteomes" id="UP000010119">
    <property type="component" value="Unassembled WGS sequence"/>
</dbReference>
<evidence type="ECO:0000256" key="10">
    <source>
        <dbReference type="ARBA" id="ARBA00023315"/>
    </source>
</evidence>
<dbReference type="PANTHER" id="PTHR11712:SF336">
    <property type="entry name" value="3-OXOACYL-[ACYL-CARRIER-PROTEIN] SYNTHASE, MITOCHONDRIAL"/>
    <property type="match status" value="1"/>
</dbReference>
<dbReference type="GO" id="GO:0004315">
    <property type="term" value="F:3-oxoacyl-[acyl-carrier-protein] synthase activity"/>
    <property type="evidence" value="ECO:0007669"/>
    <property type="project" value="UniProtKB-UniRule"/>
</dbReference>
<evidence type="ECO:0000256" key="15">
    <source>
        <dbReference type="PIRSR" id="PIRSR000447-1"/>
    </source>
</evidence>
<evidence type="ECO:0000256" key="3">
    <source>
        <dbReference type="ARBA" id="ARBA00012356"/>
    </source>
</evidence>
<evidence type="ECO:0000256" key="8">
    <source>
        <dbReference type="ARBA" id="ARBA00023098"/>
    </source>
</evidence>
<protein>
    <recommendedName>
        <fullName evidence="4 14">3-oxoacyl-[acyl-carrier-protein] synthase 2</fullName>
        <ecNumber evidence="3 14">2.3.1.179</ecNumber>
    </recommendedName>
</protein>
<evidence type="ECO:0000256" key="1">
    <source>
        <dbReference type="ARBA" id="ARBA00005194"/>
    </source>
</evidence>
<keyword evidence="7" id="KW-0276">Fatty acid metabolism</keyword>
<dbReference type="RefSeq" id="WP_003757839.1">
    <property type="nucleotide sequence ID" value="NZ_GL538353.1"/>
</dbReference>
<comment type="pathway">
    <text evidence="1 14">Lipid metabolism; fatty acid biosynthesis.</text>
</comment>
<dbReference type="GO" id="GO:0006633">
    <property type="term" value="P:fatty acid biosynthetic process"/>
    <property type="evidence" value="ECO:0007669"/>
    <property type="project" value="UniProtKB-UniRule"/>
</dbReference>
<sequence length="414" mass="43817">MVENRVVITGIGVISPLGFNKETAWKALKEGVSGISTIENTDTSDLKVKIAGEIRNIEADVDLDKKELRKLDRFSLFALAAAKEAYADSDFANAAIDPYRFGVYVGSGIGGIQSLIDNVELLKERGSRRVSPLLVPMLMPNAATANISLAFQAKGPTMSITSACATSNNSIGEAYRAIKYGFIDAAFAGGTEAAINEVAIAGFSNAKALSQNNEQPTQASRPFHKDRDGFVIAEGSTVLILESLASAEKRGAAIYAEVTGYGVASDAYHIVATDPEGKGAAKAMEFALEDAGITAEDIDVISAHATSTPVGDASEEKAIRQVFTDSDPLVTANKSMTGHMLGAAGAFEAFALAKMLQEDVVTPTINLDEAHIESNLHIPFIAEKRSLTYGLSNSFGFGGHNAVLILKKYKADKE</sequence>
<dbReference type="Pfam" id="PF00109">
    <property type="entry name" value="ketoacyl-synt"/>
    <property type="match status" value="1"/>
</dbReference>
<comment type="caution">
    <text evidence="18">The sequence shown here is derived from an EMBL/GenBank/DDBJ whole genome shotgun (WGS) entry which is preliminary data.</text>
</comment>
<evidence type="ECO:0000256" key="2">
    <source>
        <dbReference type="ARBA" id="ARBA00008467"/>
    </source>
</evidence>
<evidence type="ECO:0000313" key="19">
    <source>
        <dbReference type="Proteomes" id="UP000010119"/>
    </source>
</evidence>
<accession>D7UX28</accession>
<feature type="domain" description="Ketosynthase family 3 (KS3)" evidence="17">
    <location>
        <begin position="3"/>
        <end position="408"/>
    </location>
</feature>
<keyword evidence="9 14" id="KW-0275">Fatty acid biosynthesis</keyword>
<dbReference type="PROSITE" id="PS00098">
    <property type="entry name" value="THIOLASE_1"/>
    <property type="match status" value="1"/>
</dbReference>
<evidence type="ECO:0000256" key="12">
    <source>
        <dbReference type="ARBA" id="ARBA00047318"/>
    </source>
</evidence>
<dbReference type="CDD" id="cd00834">
    <property type="entry name" value="KAS_I_II"/>
    <property type="match status" value="1"/>
</dbReference>
<dbReference type="SUPFAM" id="SSF53901">
    <property type="entry name" value="Thiolase-like"/>
    <property type="match status" value="2"/>
</dbReference>